<feature type="compositionally biased region" description="Polar residues" evidence="1">
    <location>
        <begin position="59"/>
        <end position="69"/>
    </location>
</feature>
<feature type="transmembrane region" description="Helical" evidence="2">
    <location>
        <begin position="215"/>
        <end position="237"/>
    </location>
</feature>
<dbReference type="Pfam" id="PF20237">
    <property type="entry name" value="DUF6594"/>
    <property type="match status" value="1"/>
</dbReference>
<evidence type="ECO:0000256" key="2">
    <source>
        <dbReference type="SAM" id="Phobius"/>
    </source>
</evidence>
<name>A0ABY6SDQ2_PODCO</name>
<accession>A0ABY6SDQ2</accession>
<reference evidence="4" key="1">
    <citation type="submission" date="2018-02" db="EMBL/GenBank/DDBJ databases">
        <authorList>
            <person name="Silar P."/>
        </authorList>
    </citation>
    <scope>NUCLEOTIDE SEQUENCE [LARGE SCALE GENOMIC DNA]</scope>
    <source>
        <strain evidence="4">T</strain>
    </source>
</reference>
<feature type="transmembrane region" description="Helical" evidence="2">
    <location>
        <begin position="163"/>
        <end position="182"/>
    </location>
</feature>
<gene>
    <name evidence="4" type="ORF">PODCO_507285</name>
</gene>
<keyword evidence="5" id="KW-1185">Reference proteome</keyword>
<evidence type="ECO:0000313" key="5">
    <source>
        <dbReference type="Proteomes" id="UP000280685"/>
    </source>
</evidence>
<evidence type="ECO:0000256" key="1">
    <source>
        <dbReference type="SAM" id="MobiDB-lite"/>
    </source>
</evidence>
<keyword evidence="2" id="KW-0472">Membrane</keyword>
<proteinExistence type="predicted"/>
<sequence length="240" mass="26344">MQYHKIVELREKLKGYSTKSLSFPLPRQDANLERQKNSYSKVGRCHKPLRSPLTRDSPPKNTVPSPQPSQLSALEDWLRDFRGDNPFLQSNEAFTWADPNPSSYLCLSAPVKETGPCTTFITEKILRTYRHLLGHRVNTGQAVDTDTGHTLYSPSRISKASSLITTVLASTLPALAILMLNRQDSTDARIGVTAGFMALFALVISVFSDAKRIEVFAATATFAAVEVVFIGSALTGVSQG</sequence>
<keyword evidence="2" id="KW-0812">Transmembrane</keyword>
<feature type="domain" description="DUF6594" evidence="3">
    <location>
        <begin position="43"/>
        <end position="227"/>
    </location>
</feature>
<feature type="transmembrane region" description="Helical" evidence="2">
    <location>
        <begin position="188"/>
        <end position="208"/>
    </location>
</feature>
<protein>
    <recommendedName>
        <fullName evidence="3">DUF6594 domain-containing protein</fullName>
    </recommendedName>
</protein>
<keyword evidence="2" id="KW-1133">Transmembrane helix</keyword>
<dbReference type="PANTHER" id="PTHR34502">
    <property type="entry name" value="DUF6594 DOMAIN-CONTAINING PROTEIN-RELATED"/>
    <property type="match status" value="1"/>
</dbReference>
<dbReference type="EMBL" id="LR026968">
    <property type="protein sequence ID" value="VBB81571.1"/>
    <property type="molecule type" value="Genomic_DNA"/>
</dbReference>
<dbReference type="PANTHER" id="PTHR34502:SF5">
    <property type="entry name" value="DUF6594 DOMAIN-CONTAINING PROTEIN"/>
    <property type="match status" value="1"/>
</dbReference>
<dbReference type="InterPro" id="IPR046529">
    <property type="entry name" value="DUF6594"/>
</dbReference>
<evidence type="ECO:0000259" key="3">
    <source>
        <dbReference type="Pfam" id="PF20237"/>
    </source>
</evidence>
<dbReference type="Proteomes" id="UP000280685">
    <property type="component" value="Chromosome 5"/>
</dbReference>
<organism evidence="4 5">
    <name type="scientific">Podospora comata</name>
    <dbReference type="NCBI Taxonomy" id="48703"/>
    <lineage>
        <taxon>Eukaryota</taxon>
        <taxon>Fungi</taxon>
        <taxon>Dikarya</taxon>
        <taxon>Ascomycota</taxon>
        <taxon>Pezizomycotina</taxon>
        <taxon>Sordariomycetes</taxon>
        <taxon>Sordariomycetidae</taxon>
        <taxon>Sordariales</taxon>
        <taxon>Podosporaceae</taxon>
        <taxon>Podospora</taxon>
    </lineage>
</organism>
<feature type="region of interest" description="Disordered" evidence="1">
    <location>
        <begin position="27"/>
        <end position="69"/>
    </location>
</feature>
<evidence type="ECO:0000313" key="4">
    <source>
        <dbReference type="EMBL" id="VBB81571.1"/>
    </source>
</evidence>